<proteinExistence type="inferred from homology"/>
<dbReference type="PANTHER" id="PTHR43357:SF4">
    <property type="entry name" value="INNER MEMBRANE ABC TRANSPORTER PERMEASE PROTEIN YDCV"/>
    <property type="match status" value="1"/>
</dbReference>
<evidence type="ECO:0000313" key="11">
    <source>
        <dbReference type="Proteomes" id="UP001239909"/>
    </source>
</evidence>
<feature type="transmembrane region" description="Helical" evidence="8">
    <location>
        <begin position="12"/>
        <end position="34"/>
    </location>
</feature>
<comment type="similarity">
    <text evidence="8">Belongs to the binding-protein-dependent transport system permease family.</text>
</comment>
<keyword evidence="2 8" id="KW-0813">Transport</keyword>
<feature type="transmembrane region" description="Helical" evidence="8">
    <location>
        <begin position="133"/>
        <end position="159"/>
    </location>
</feature>
<protein>
    <submittedName>
        <fullName evidence="10">ABC transporter permease</fullName>
    </submittedName>
</protein>
<evidence type="ECO:0000256" key="1">
    <source>
        <dbReference type="ARBA" id="ARBA00004429"/>
    </source>
</evidence>
<keyword evidence="6 8" id="KW-1133">Transmembrane helix</keyword>
<dbReference type="PROSITE" id="PS50928">
    <property type="entry name" value="ABC_TM1"/>
    <property type="match status" value="1"/>
</dbReference>
<dbReference type="RefSeq" id="WP_285670247.1">
    <property type="nucleotide sequence ID" value="NZ_BSYI01000004.1"/>
</dbReference>
<dbReference type="SUPFAM" id="SSF161098">
    <property type="entry name" value="MetI-like"/>
    <property type="match status" value="1"/>
</dbReference>
<dbReference type="PANTHER" id="PTHR43357">
    <property type="entry name" value="INNER MEMBRANE ABC TRANSPORTER PERMEASE PROTEIN YDCV"/>
    <property type="match status" value="1"/>
</dbReference>
<feature type="transmembrane region" description="Helical" evidence="8">
    <location>
        <begin position="235"/>
        <end position="255"/>
    </location>
</feature>
<sequence length="266" mass="28944">MDLSDRARRRIALAAWVVVLFLLLPGFVTLPVALNDSRFMQLPQGSLSLRHFEALLTDSGWHQSFLDSFTIALAAMAIACAFGTFCALGVWRLGGRIAAVVLVIAMTPMILPPVVSALAMYRVWVQLDLYDSWAGVVIAHAIIALPYVVTTVSTSLALLDARLEQAARSLGATPWRAAIDVLLPNIRGGVISGAVFAFIISWDEIVVTLFISTRAVYTLPRRMWDGIRENVDPTVAAVAVVLMAITILGVAIVMIHSRLRRARPKG</sequence>
<evidence type="ECO:0000259" key="9">
    <source>
        <dbReference type="PROSITE" id="PS50928"/>
    </source>
</evidence>
<dbReference type="InterPro" id="IPR035906">
    <property type="entry name" value="MetI-like_sf"/>
</dbReference>
<feature type="transmembrane region" description="Helical" evidence="8">
    <location>
        <begin position="97"/>
        <end position="121"/>
    </location>
</feature>
<dbReference type="CDD" id="cd06261">
    <property type="entry name" value="TM_PBP2"/>
    <property type="match status" value="1"/>
</dbReference>
<dbReference type="Gene3D" id="1.10.3720.10">
    <property type="entry name" value="MetI-like"/>
    <property type="match status" value="1"/>
</dbReference>
<accession>A0ABQ6LDZ7</accession>
<gene>
    <name evidence="10" type="ORF">LNKW23_07980</name>
</gene>
<dbReference type="Proteomes" id="UP001239909">
    <property type="component" value="Unassembled WGS sequence"/>
</dbReference>
<feature type="transmembrane region" description="Helical" evidence="8">
    <location>
        <begin position="69"/>
        <end position="90"/>
    </location>
</feature>
<dbReference type="Pfam" id="PF00528">
    <property type="entry name" value="BPD_transp_1"/>
    <property type="match status" value="1"/>
</dbReference>
<evidence type="ECO:0000256" key="4">
    <source>
        <dbReference type="ARBA" id="ARBA00022519"/>
    </source>
</evidence>
<keyword evidence="3" id="KW-1003">Cell membrane</keyword>
<evidence type="ECO:0000256" key="8">
    <source>
        <dbReference type="RuleBase" id="RU363032"/>
    </source>
</evidence>
<keyword evidence="5 8" id="KW-0812">Transmembrane</keyword>
<feature type="transmembrane region" description="Helical" evidence="8">
    <location>
        <begin position="194"/>
        <end position="215"/>
    </location>
</feature>
<evidence type="ECO:0000256" key="2">
    <source>
        <dbReference type="ARBA" id="ARBA00022448"/>
    </source>
</evidence>
<evidence type="ECO:0000256" key="7">
    <source>
        <dbReference type="ARBA" id="ARBA00023136"/>
    </source>
</evidence>
<evidence type="ECO:0000256" key="3">
    <source>
        <dbReference type="ARBA" id="ARBA00022475"/>
    </source>
</evidence>
<reference evidence="10 11" key="1">
    <citation type="submission" date="2023-04" db="EMBL/GenBank/DDBJ databases">
        <title>Marinoamorphus aggregata gen. nov., sp. Nov., isolate from tissue of brittle star Ophioplocus japonicus.</title>
        <authorList>
            <person name="Kawano K."/>
            <person name="Sawayama S."/>
            <person name="Nakagawa S."/>
        </authorList>
    </citation>
    <scope>NUCLEOTIDE SEQUENCE [LARGE SCALE GENOMIC DNA]</scope>
    <source>
        <strain evidence="10 11">NKW23</strain>
    </source>
</reference>
<keyword evidence="4" id="KW-0997">Cell inner membrane</keyword>
<keyword evidence="7 8" id="KW-0472">Membrane</keyword>
<name>A0ABQ6LDZ7_9RHOB</name>
<evidence type="ECO:0000313" key="10">
    <source>
        <dbReference type="EMBL" id="GMG81585.1"/>
    </source>
</evidence>
<dbReference type="InterPro" id="IPR000515">
    <property type="entry name" value="MetI-like"/>
</dbReference>
<feature type="domain" description="ABC transmembrane type-1" evidence="9">
    <location>
        <begin position="65"/>
        <end position="253"/>
    </location>
</feature>
<evidence type="ECO:0000256" key="6">
    <source>
        <dbReference type="ARBA" id="ARBA00022989"/>
    </source>
</evidence>
<dbReference type="EMBL" id="BSYI01000004">
    <property type="protein sequence ID" value="GMG81585.1"/>
    <property type="molecule type" value="Genomic_DNA"/>
</dbReference>
<evidence type="ECO:0000256" key="5">
    <source>
        <dbReference type="ARBA" id="ARBA00022692"/>
    </source>
</evidence>
<keyword evidence="11" id="KW-1185">Reference proteome</keyword>
<organism evidence="10 11">
    <name type="scientific">Paralimibaculum aggregatum</name>
    <dbReference type="NCBI Taxonomy" id="3036245"/>
    <lineage>
        <taxon>Bacteria</taxon>
        <taxon>Pseudomonadati</taxon>
        <taxon>Pseudomonadota</taxon>
        <taxon>Alphaproteobacteria</taxon>
        <taxon>Rhodobacterales</taxon>
        <taxon>Paracoccaceae</taxon>
        <taxon>Paralimibaculum</taxon>
    </lineage>
</organism>
<comment type="subcellular location">
    <subcellularLocation>
        <location evidence="1">Cell inner membrane</location>
        <topology evidence="1">Multi-pass membrane protein</topology>
    </subcellularLocation>
    <subcellularLocation>
        <location evidence="8">Cell membrane</location>
        <topology evidence="8">Multi-pass membrane protein</topology>
    </subcellularLocation>
</comment>
<comment type="caution">
    <text evidence="10">The sequence shown here is derived from an EMBL/GenBank/DDBJ whole genome shotgun (WGS) entry which is preliminary data.</text>
</comment>